<accession>A0A084CNK8</accession>
<keyword evidence="4 5" id="KW-0411">Iron-sulfur</keyword>
<dbReference type="STRING" id="1179155.CF67_19023"/>
<name>A0A084CNK8_9GAMM</name>
<feature type="binding site" evidence="5">
    <location>
        <position position="152"/>
    </location>
    <ligand>
        <name>[4Fe-4S] cluster</name>
        <dbReference type="ChEBI" id="CHEBI:49883"/>
    </ligand>
</feature>
<dbReference type="eggNOG" id="COG0694">
    <property type="taxonomic scope" value="Bacteria"/>
</dbReference>
<dbReference type="InterPro" id="IPR017726">
    <property type="entry name" value="Fe/S_biogenesis_protein_NfuA"/>
</dbReference>
<evidence type="ECO:0000256" key="2">
    <source>
        <dbReference type="ARBA" id="ARBA00022723"/>
    </source>
</evidence>
<dbReference type="SUPFAM" id="SSF89360">
    <property type="entry name" value="HesB-like domain"/>
    <property type="match status" value="1"/>
</dbReference>
<sequence>MSNSILITKKAQAHFSFLLEKQPKHTNIRVFVSNPGTQNAECGVSYCSQESIKSTDTEFKFDGFSAYIDKLSLPFLKEAKIDLITEKMGTQLTLKAPNAKMRTIASDASLLERVEYIIQTRINPRLAEHNGYLNLLEITNDGVAMVIFGGGCNGCSMVDMTLREGIEKELLQQFEGELTKVCDATEHSRNTYSYY</sequence>
<dbReference type="GO" id="GO:0051604">
    <property type="term" value="P:protein maturation"/>
    <property type="evidence" value="ECO:0007669"/>
    <property type="project" value="UniProtKB-UniRule"/>
</dbReference>
<comment type="function">
    <text evidence="5">Involved in iron-sulfur cluster biogenesis. Binds a 4Fe-4S cluster, can transfer this cluster to apoproteins, and thereby intervenes in the maturation of Fe/S proteins. Could also act as a scaffold/chaperone for damaged Fe/S proteins.</text>
</comment>
<comment type="subunit">
    <text evidence="5">Homodimer.</text>
</comment>
<organism evidence="8 9">
    <name type="scientific">Candidatus Photodesmus blepharonis</name>
    <dbReference type="NCBI Taxonomy" id="1179155"/>
    <lineage>
        <taxon>Bacteria</taxon>
        <taxon>Pseudomonadati</taxon>
        <taxon>Pseudomonadota</taxon>
        <taxon>Gammaproteobacteria</taxon>
        <taxon>Vibrionales</taxon>
        <taxon>Vibrionaceae</taxon>
        <taxon>Candidatus Photodesmus</taxon>
    </lineage>
</organism>
<evidence type="ECO:0000259" key="6">
    <source>
        <dbReference type="Pfam" id="PF01106"/>
    </source>
</evidence>
<evidence type="ECO:0000256" key="1">
    <source>
        <dbReference type="ARBA" id="ARBA00022485"/>
    </source>
</evidence>
<dbReference type="AlphaFoldDB" id="A0A084CNK8"/>
<evidence type="ECO:0000313" key="8">
    <source>
        <dbReference type="EMBL" id="KEY91387.1"/>
    </source>
</evidence>
<dbReference type="GO" id="GO:0051539">
    <property type="term" value="F:4 iron, 4 sulfur cluster binding"/>
    <property type="evidence" value="ECO:0007669"/>
    <property type="project" value="UniProtKB-UniRule"/>
</dbReference>
<dbReference type="GO" id="GO:0005506">
    <property type="term" value="F:iron ion binding"/>
    <property type="evidence" value="ECO:0007669"/>
    <property type="project" value="InterPro"/>
</dbReference>
<feature type="binding site" evidence="5">
    <location>
        <position position="155"/>
    </location>
    <ligand>
        <name>[4Fe-4S] cluster</name>
        <dbReference type="ChEBI" id="CHEBI:49883"/>
    </ligand>
</feature>
<dbReference type="Gene3D" id="2.60.300.12">
    <property type="entry name" value="HesB-like domain"/>
    <property type="match status" value="1"/>
</dbReference>
<comment type="similarity">
    <text evidence="5">Belongs to the NfuA family.</text>
</comment>
<evidence type="ECO:0000259" key="7">
    <source>
        <dbReference type="Pfam" id="PF01521"/>
    </source>
</evidence>
<dbReference type="InterPro" id="IPR001075">
    <property type="entry name" value="NIF_FeS_clus_asmbl_NifU_C"/>
</dbReference>
<dbReference type="Pfam" id="PF01521">
    <property type="entry name" value="Fe-S_biosyn"/>
    <property type="match status" value="1"/>
</dbReference>
<dbReference type="InterPro" id="IPR034904">
    <property type="entry name" value="FSCA_dom_sf"/>
</dbReference>
<feature type="domain" description="Core" evidence="7">
    <location>
        <begin position="5"/>
        <end position="102"/>
    </location>
</feature>
<evidence type="ECO:0000256" key="5">
    <source>
        <dbReference type="HAMAP-Rule" id="MF_01637"/>
    </source>
</evidence>
<dbReference type="Proteomes" id="UP000053784">
    <property type="component" value="Unassembled WGS sequence"/>
</dbReference>
<comment type="cofactor">
    <cofactor evidence="5">
        <name>[4Fe-4S] cluster</name>
        <dbReference type="ChEBI" id="CHEBI:49883"/>
    </cofactor>
    <text evidence="5">Binds 1 [4Fe-4S] cluster per subunit. The cluster is presumably bound at the interface of two monomers.</text>
</comment>
<dbReference type="InterPro" id="IPR000361">
    <property type="entry name" value="ATAP_core_dom"/>
</dbReference>
<reference evidence="8 9" key="1">
    <citation type="submission" date="2014-03" db="EMBL/GenBank/DDBJ databases">
        <title>Selection and divergence in the genomes of co-occurring obligate luminous symbionts with specific hosts.</title>
        <authorList>
            <person name="Hendry T.A."/>
            <person name="de Wet J.R."/>
            <person name="Dunlap P.V."/>
        </authorList>
    </citation>
    <scope>NUCLEOTIDE SEQUENCE [LARGE SCALE GENOMIC DNA]</scope>
    <source>
        <strain evidence="8 9">Ppalp.1</strain>
    </source>
</reference>
<gene>
    <name evidence="5 8" type="primary">nfuA</name>
    <name evidence="8" type="ORF">CF67_19023</name>
</gene>
<comment type="caution">
    <text evidence="8">The sequence shown here is derived from an EMBL/GenBank/DDBJ whole genome shotgun (WGS) entry which is preliminary data.</text>
</comment>
<dbReference type="GO" id="GO:0016226">
    <property type="term" value="P:iron-sulfur cluster assembly"/>
    <property type="evidence" value="ECO:0007669"/>
    <property type="project" value="UniProtKB-UniRule"/>
</dbReference>
<dbReference type="RefSeq" id="WP_034413807.1">
    <property type="nucleotide sequence ID" value="NZ_JGVK01000011.1"/>
</dbReference>
<evidence type="ECO:0000256" key="3">
    <source>
        <dbReference type="ARBA" id="ARBA00023004"/>
    </source>
</evidence>
<dbReference type="EMBL" id="JGVK01000011">
    <property type="protein sequence ID" value="KEY91387.1"/>
    <property type="molecule type" value="Genomic_DNA"/>
</dbReference>
<keyword evidence="2 5" id="KW-0479">Metal-binding</keyword>
<dbReference type="eggNOG" id="COG0316">
    <property type="taxonomic scope" value="Bacteria"/>
</dbReference>
<keyword evidence="9" id="KW-1185">Reference proteome</keyword>
<dbReference type="HAMAP" id="MF_01637">
    <property type="entry name" value="Fe_S_biogen_NfuA"/>
    <property type="match status" value="1"/>
</dbReference>
<keyword evidence="3 5" id="KW-0408">Iron</keyword>
<dbReference type="OrthoDB" id="9785450at2"/>
<dbReference type="NCBIfam" id="TIGR03341">
    <property type="entry name" value="YhgI_GntY"/>
    <property type="match status" value="1"/>
</dbReference>
<dbReference type="NCBIfam" id="NF008392">
    <property type="entry name" value="PRK11190.1"/>
    <property type="match status" value="1"/>
</dbReference>
<dbReference type="Pfam" id="PF01106">
    <property type="entry name" value="NifU"/>
    <property type="match status" value="1"/>
</dbReference>
<feature type="domain" description="NIF system FeS cluster assembly NifU C-terminal" evidence="6">
    <location>
        <begin position="114"/>
        <end position="176"/>
    </location>
</feature>
<dbReference type="SUPFAM" id="SSF117916">
    <property type="entry name" value="Fe-S cluster assembly (FSCA) domain-like"/>
    <property type="match status" value="1"/>
</dbReference>
<dbReference type="InterPro" id="IPR035903">
    <property type="entry name" value="HesB-like_dom_sf"/>
</dbReference>
<proteinExistence type="inferred from homology"/>
<keyword evidence="1 5" id="KW-0004">4Fe-4S</keyword>
<dbReference type="Gene3D" id="3.30.300.130">
    <property type="entry name" value="Fe-S cluster assembly (FSCA)"/>
    <property type="match status" value="1"/>
</dbReference>
<evidence type="ECO:0000313" key="9">
    <source>
        <dbReference type="Proteomes" id="UP000053784"/>
    </source>
</evidence>
<protein>
    <recommendedName>
        <fullName evidence="5">Fe/S biogenesis protein NfuA</fullName>
    </recommendedName>
</protein>
<evidence type="ECO:0000256" key="4">
    <source>
        <dbReference type="ARBA" id="ARBA00023014"/>
    </source>
</evidence>